<name>J4KKR4_BEAB2</name>
<dbReference type="GeneID" id="19893164"/>
<dbReference type="AlphaFoldDB" id="J4KKR4"/>
<proteinExistence type="predicted"/>
<evidence type="ECO:0000313" key="2">
    <source>
        <dbReference type="Proteomes" id="UP000002762"/>
    </source>
</evidence>
<sequence length="107" mass="11576">MTLTEKQINTIADCPFNGSLTRFSQTLSHLEGSNEAWRTDVATVLPVLIASPTAYNLASPDEGVNVAIKLLSILQHVRGGLLKFDHFRPLINAVATDSPDTDVWAAS</sequence>
<protein>
    <submittedName>
        <fullName evidence="1">Serine/threonine-protein kinase Sgk2</fullName>
    </submittedName>
</protein>
<dbReference type="Proteomes" id="UP000002762">
    <property type="component" value="Unassembled WGS sequence"/>
</dbReference>
<organism evidence="1 2">
    <name type="scientific">Beauveria bassiana (strain ARSEF 2860)</name>
    <name type="common">White muscardine disease fungus</name>
    <name type="synonym">Tritirachium shiotae</name>
    <dbReference type="NCBI Taxonomy" id="655819"/>
    <lineage>
        <taxon>Eukaryota</taxon>
        <taxon>Fungi</taxon>
        <taxon>Dikarya</taxon>
        <taxon>Ascomycota</taxon>
        <taxon>Pezizomycotina</taxon>
        <taxon>Sordariomycetes</taxon>
        <taxon>Hypocreomycetidae</taxon>
        <taxon>Hypocreales</taxon>
        <taxon>Cordycipitaceae</taxon>
        <taxon>Beauveria</taxon>
    </lineage>
</organism>
<dbReference type="GO" id="GO:0016301">
    <property type="term" value="F:kinase activity"/>
    <property type="evidence" value="ECO:0007669"/>
    <property type="project" value="UniProtKB-KW"/>
</dbReference>
<dbReference type="InParanoid" id="J4KKR4"/>
<dbReference type="STRING" id="655819.J4KKR4"/>
<dbReference type="RefSeq" id="XP_008603471.1">
    <property type="nucleotide sequence ID" value="XM_008605249.1"/>
</dbReference>
<dbReference type="HOGENOM" id="CLU_146828_0_0_1"/>
<accession>J4KKR4</accession>
<evidence type="ECO:0000313" key="1">
    <source>
        <dbReference type="EMBL" id="EJP60909.1"/>
    </source>
</evidence>
<keyword evidence="1" id="KW-0418">Kinase</keyword>
<keyword evidence="1" id="KW-0808">Transferase</keyword>
<keyword evidence="2" id="KW-1185">Reference proteome</keyword>
<gene>
    <name evidence="1" type="ORF">BBA_10152</name>
</gene>
<dbReference type="OrthoDB" id="5584477at2759"/>
<reference evidence="1 2" key="1">
    <citation type="journal article" date="2012" name="Sci. Rep.">
        <title>Genomic perspectives on the evolution of fungal entomopathogenicity in Beauveria bassiana.</title>
        <authorList>
            <person name="Xiao G."/>
            <person name="Ying S.H."/>
            <person name="Zheng P."/>
            <person name="Wang Z.L."/>
            <person name="Zhang S."/>
            <person name="Xie X.Q."/>
            <person name="Shang Y."/>
            <person name="St Leger R.J."/>
            <person name="Zhao G.P."/>
            <person name="Wang C."/>
            <person name="Feng M.G."/>
        </authorList>
    </citation>
    <scope>NUCLEOTIDE SEQUENCE [LARGE SCALE GENOMIC DNA]</scope>
    <source>
        <strain evidence="1 2">ARSEF 2860</strain>
    </source>
</reference>
<dbReference type="EMBL" id="JH725242">
    <property type="protein sequence ID" value="EJP60909.1"/>
    <property type="molecule type" value="Genomic_DNA"/>
</dbReference>